<feature type="domain" description="EAL" evidence="5">
    <location>
        <begin position="739"/>
        <end position="993"/>
    </location>
</feature>
<dbReference type="eggNOG" id="COG4191">
    <property type="taxonomic scope" value="Bacteria"/>
</dbReference>
<dbReference type="GO" id="GO:0003824">
    <property type="term" value="F:catalytic activity"/>
    <property type="evidence" value="ECO:0007669"/>
    <property type="project" value="UniProtKB-ARBA"/>
</dbReference>
<evidence type="ECO:0000256" key="2">
    <source>
        <dbReference type="SAM" id="Coils"/>
    </source>
</evidence>
<evidence type="ECO:0000259" key="6">
    <source>
        <dbReference type="PROSITE" id="PS50887"/>
    </source>
</evidence>
<dbReference type="Proteomes" id="UP000000238">
    <property type="component" value="Chromosome"/>
</dbReference>
<feature type="domain" description="GGDEF" evidence="6">
    <location>
        <begin position="597"/>
        <end position="730"/>
    </location>
</feature>
<dbReference type="Pfam" id="PF00563">
    <property type="entry name" value="EAL"/>
    <property type="match status" value="1"/>
</dbReference>
<dbReference type="SMART" id="SM00091">
    <property type="entry name" value="PAS"/>
    <property type="match status" value="1"/>
</dbReference>
<dbReference type="STRING" id="349521.HCH_02011"/>
<dbReference type="AlphaFoldDB" id="Q2SKH9"/>
<organism evidence="7 8">
    <name type="scientific">Hahella chejuensis (strain KCTC 2396)</name>
    <dbReference type="NCBI Taxonomy" id="349521"/>
    <lineage>
        <taxon>Bacteria</taxon>
        <taxon>Pseudomonadati</taxon>
        <taxon>Pseudomonadota</taxon>
        <taxon>Gammaproteobacteria</taxon>
        <taxon>Oceanospirillales</taxon>
        <taxon>Hahellaceae</taxon>
        <taxon>Hahella</taxon>
    </lineage>
</organism>
<dbReference type="InterPro" id="IPR035965">
    <property type="entry name" value="PAS-like_dom_sf"/>
</dbReference>
<dbReference type="Pfam" id="PF13426">
    <property type="entry name" value="PAS_9"/>
    <property type="match status" value="1"/>
</dbReference>
<protein>
    <submittedName>
        <fullName evidence="7">Predicted signal transduction protein containing a membrane domain, an EAL and a GGDEF domain</fullName>
    </submittedName>
</protein>
<keyword evidence="8" id="KW-1185">Reference proteome</keyword>
<dbReference type="PROSITE" id="PS50883">
    <property type="entry name" value="EAL"/>
    <property type="match status" value="1"/>
</dbReference>
<reference evidence="7 8" key="1">
    <citation type="journal article" date="2005" name="Nucleic Acids Res.">
        <title>Genomic blueprint of Hahella chejuensis, a marine microbe producing an algicidal agent.</title>
        <authorList>
            <person name="Jeong H."/>
            <person name="Yim J.H."/>
            <person name="Lee C."/>
            <person name="Choi S.-H."/>
            <person name="Park Y.K."/>
            <person name="Yoon S.H."/>
            <person name="Hur C.-G."/>
            <person name="Kang H.-Y."/>
            <person name="Kim D."/>
            <person name="Lee H.H."/>
            <person name="Park K.H."/>
            <person name="Park S.-H."/>
            <person name="Park H.-S."/>
            <person name="Lee H.K."/>
            <person name="Oh T.K."/>
            <person name="Kim J.F."/>
        </authorList>
    </citation>
    <scope>NUCLEOTIDE SEQUENCE [LARGE SCALE GENOMIC DNA]</scope>
    <source>
        <strain evidence="7 8">KCTC 2396</strain>
    </source>
</reference>
<dbReference type="PANTHER" id="PTHR44757">
    <property type="entry name" value="DIGUANYLATE CYCLASE DGCP"/>
    <property type="match status" value="1"/>
</dbReference>
<dbReference type="PANTHER" id="PTHR44757:SF2">
    <property type="entry name" value="BIOFILM ARCHITECTURE MAINTENANCE PROTEIN MBAA"/>
    <property type="match status" value="1"/>
</dbReference>
<dbReference type="InterPro" id="IPR000160">
    <property type="entry name" value="GGDEF_dom"/>
</dbReference>
<dbReference type="Gene3D" id="3.30.70.270">
    <property type="match status" value="1"/>
</dbReference>
<dbReference type="InterPro" id="IPR015168">
    <property type="entry name" value="SsuA/THI5"/>
</dbReference>
<proteinExistence type="predicted"/>
<dbReference type="SMART" id="SM00267">
    <property type="entry name" value="GGDEF"/>
    <property type="match status" value="1"/>
</dbReference>
<dbReference type="HOGENOM" id="CLU_000445_86_4_6"/>
<dbReference type="InterPro" id="IPR001633">
    <property type="entry name" value="EAL_dom"/>
</dbReference>
<dbReference type="SUPFAM" id="SSF141868">
    <property type="entry name" value="EAL domain-like"/>
    <property type="match status" value="1"/>
</dbReference>
<feature type="domain" description="PAS" evidence="4">
    <location>
        <begin position="430"/>
        <end position="475"/>
    </location>
</feature>
<dbReference type="eggNOG" id="COG0715">
    <property type="taxonomic scope" value="Bacteria"/>
</dbReference>
<feature type="transmembrane region" description="Helical" evidence="3">
    <location>
        <begin position="335"/>
        <end position="356"/>
    </location>
</feature>
<keyword evidence="3" id="KW-1133">Transmembrane helix</keyword>
<evidence type="ECO:0000313" key="8">
    <source>
        <dbReference type="Proteomes" id="UP000000238"/>
    </source>
</evidence>
<dbReference type="CDD" id="cd01949">
    <property type="entry name" value="GGDEF"/>
    <property type="match status" value="1"/>
</dbReference>
<dbReference type="Gene3D" id="3.30.450.20">
    <property type="entry name" value="PAS domain"/>
    <property type="match status" value="1"/>
</dbReference>
<dbReference type="SMART" id="SM00052">
    <property type="entry name" value="EAL"/>
    <property type="match status" value="1"/>
</dbReference>
<dbReference type="InterPro" id="IPR000014">
    <property type="entry name" value="PAS"/>
</dbReference>
<dbReference type="NCBIfam" id="TIGR00254">
    <property type="entry name" value="GGDEF"/>
    <property type="match status" value="1"/>
</dbReference>
<dbReference type="FunFam" id="3.30.70.270:FF:000001">
    <property type="entry name" value="Diguanylate cyclase domain protein"/>
    <property type="match status" value="1"/>
</dbReference>
<dbReference type="InterPro" id="IPR052155">
    <property type="entry name" value="Biofilm_reg_signaling"/>
</dbReference>
<dbReference type="SUPFAM" id="SSF55073">
    <property type="entry name" value="Nucleotide cyclase"/>
    <property type="match status" value="1"/>
</dbReference>
<keyword evidence="3" id="KW-0472">Membrane</keyword>
<dbReference type="SUPFAM" id="SSF55785">
    <property type="entry name" value="PYP-like sensor domain (PAS domain)"/>
    <property type="match status" value="1"/>
</dbReference>
<evidence type="ECO:0000256" key="1">
    <source>
        <dbReference type="ARBA" id="ARBA00001946"/>
    </source>
</evidence>
<accession>Q2SKH9</accession>
<evidence type="ECO:0000256" key="3">
    <source>
        <dbReference type="SAM" id="Phobius"/>
    </source>
</evidence>
<gene>
    <name evidence="7" type="ordered locus">HCH_02011</name>
</gene>
<dbReference type="eggNOG" id="COG5001">
    <property type="taxonomic scope" value="Bacteria"/>
</dbReference>
<dbReference type="EMBL" id="CP000155">
    <property type="protein sequence ID" value="ABC28845.1"/>
    <property type="molecule type" value="Genomic_DNA"/>
</dbReference>
<dbReference type="CDD" id="cd00130">
    <property type="entry name" value="PAS"/>
    <property type="match status" value="1"/>
</dbReference>
<dbReference type="PROSITE" id="PS50112">
    <property type="entry name" value="PAS"/>
    <property type="match status" value="1"/>
</dbReference>
<dbReference type="InterPro" id="IPR035919">
    <property type="entry name" value="EAL_sf"/>
</dbReference>
<evidence type="ECO:0000313" key="7">
    <source>
        <dbReference type="EMBL" id="ABC28845.1"/>
    </source>
</evidence>
<dbReference type="Gene3D" id="3.40.190.10">
    <property type="entry name" value="Periplasmic binding protein-like II"/>
    <property type="match status" value="2"/>
</dbReference>
<dbReference type="SUPFAM" id="SSF53850">
    <property type="entry name" value="Periplasmic binding protein-like II"/>
    <property type="match status" value="1"/>
</dbReference>
<dbReference type="PROSITE" id="PS50887">
    <property type="entry name" value="GGDEF"/>
    <property type="match status" value="1"/>
</dbReference>
<dbReference type="CDD" id="cd01948">
    <property type="entry name" value="EAL"/>
    <property type="match status" value="1"/>
</dbReference>
<keyword evidence="3" id="KW-0812">Transmembrane</keyword>
<evidence type="ECO:0000259" key="5">
    <source>
        <dbReference type="PROSITE" id="PS50883"/>
    </source>
</evidence>
<name>Q2SKH9_HAHCH</name>
<dbReference type="InterPro" id="IPR043128">
    <property type="entry name" value="Rev_trsase/Diguanyl_cyclase"/>
</dbReference>
<sequence length="999" mass="113396">MSNSSSLNGRIRTICFLILCLMTRISGATESELTPIVVQLKWLHQFQFAGFYAAIEKGFYQKAGFEVTLREAAPDINPIDEVVQGRADFGVANSELLLYRLQGAPVTAVAVMIQHSPLVLVSLAGSEILSPQDLIDKRVMFPQGPYGANTIGILRKEGVLLSQIKQMPLSFNINDLVEHRVDAMVGYVTDLPYQLRKRQIAYNLMDPRSYGIDFYGDTLFTTENRAMSDTEEVVRFREATIEGWRYAVENPEEIIRLLQSQYNSRKEYDELVYEARETIDLIVPKLVEIGHMNPGRWRHIADTFIALDMAPKEYRLEGFIFDPDRNDARLVLRTALWIGGLVLIAGTVGIFLLVTFNNRLKNRVELHTHQLREANQALYEQTQTLMEKEQALYKLNHALEARVEERTEALAQANQELKLEIAEREQRELSLRLLSKAVESSRSGVIITNADGIIVYVNNAFLAMTGYDRMQVFDKHISSLEERVCFPRLDQINFRELPEPMIRDELHCYDASRNQHWAQISIFPIYEQAARNYGVFRPAPEKVSHYVVTCEDITLLKKSKDEMEQLAFYDHLTGLESRLLFKLRLENAITRAVRDKSMIALMFIDIDHFKEINDNYGHDAGDEVLKTVAARIKQNVRKNDTVARISGDEFTVILSDIRGHVDARRVAQGIRRTLNRPFKFAGKEYIVGASIGISIAPDDGVELDELLKNADTAMYQAKRNGRNDIQFFSHSMNEEAKKKQTLEAEMIQGLSKKQFRLDYQPVIDLETKKLVGLEALLRWNHPSQGVIYPDHFIPLAEETGLIVELGKWVINEVISATRELRKMGFSDVGVAINVSARQLRDKGLIADIGRIVAANRNEPCNIQLELTEATIIEELEQSNRSINDLNKLGFGITVDDFGAGYSSMSNLKQLPIDCIKIDKSFVHNMLRKGDDAEIVKAMISMAHNLKLNVVAVGVEDAEQVKFLKENKCFLAQGFYFSKAGDLHEIIGKFSTPNVVKLTP</sequence>
<dbReference type="Gene3D" id="3.20.20.450">
    <property type="entry name" value="EAL domain"/>
    <property type="match status" value="1"/>
</dbReference>
<evidence type="ECO:0000259" key="4">
    <source>
        <dbReference type="PROSITE" id="PS50112"/>
    </source>
</evidence>
<dbReference type="KEGG" id="hch:HCH_02011"/>
<dbReference type="InterPro" id="IPR029787">
    <property type="entry name" value="Nucleotide_cyclase"/>
</dbReference>
<comment type="cofactor">
    <cofactor evidence="1">
        <name>Mg(2+)</name>
        <dbReference type="ChEBI" id="CHEBI:18420"/>
    </cofactor>
</comment>
<dbReference type="Pfam" id="PF00990">
    <property type="entry name" value="GGDEF"/>
    <property type="match status" value="1"/>
</dbReference>
<keyword evidence="2" id="KW-0175">Coiled coil</keyword>
<dbReference type="NCBIfam" id="TIGR00229">
    <property type="entry name" value="sensory_box"/>
    <property type="match status" value="1"/>
</dbReference>
<dbReference type="Pfam" id="PF09084">
    <property type="entry name" value="NMT1"/>
    <property type="match status" value="1"/>
</dbReference>
<feature type="coiled-coil region" evidence="2">
    <location>
        <begin position="357"/>
        <end position="432"/>
    </location>
</feature>